<dbReference type="RefSeq" id="WP_343752741.1">
    <property type="nucleotide sequence ID" value="NZ_BAAADM010000054.1"/>
</dbReference>
<dbReference type="InterPro" id="IPR036510">
    <property type="entry name" value="Ribosomal_bS20_sf"/>
</dbReference>
<evidence type="ECO:0000256" key="1">
    <source>
        <dbReference type="ARBA" id="ARBA00007634"/>
    </source>
</evidence>
<dbReference type="InterPro" id="IPR002583">
    <property type="entry name" value="Ribosomal_bS20"/>
</dbReference>
<evidence type="ECO:0000313" key="9">
    <source>
        <dbReference type="EMBL" id="GAA0442977.1"/>
    </source>
</evidence>
<evidence type="ECO:0000256" key="7">
    <source>
        <dbReference type="HAMAP-Rule" id="MF_00500"/>
    </source>
</evidence>
<comment type="caution">
    <text evidence="9">The sequence shown here is derived from an EMBL/GenBank/DDBJ whole genome shotgun (WGS) entry which is preliminary data.</text>
</comment>
<reference evidence="10" key="1">
    <citation type="journal article" date="2019" name="Int. J. Syst. Evol. Microbiol.">
        <title>The Global Catalogue of Microorganisms (GCM) 10K type strain sequencing project: providing services to taxonomists for standard genome sequencing and annotation.</title>
        <authorList>
            <consortium name="The Broad Institute Genomics Platform"/>
            <consortium name="The Broad Institute Genome Sequencing Center for Infectious Disease"/>
            <person name="Wu L."/>
            <person name="Ma J."/>
        </authorList>
    </citation>
    <scope>NUCLEOTIDE SEQUENCE [LARGE SCALE GENOMIC DNA]</scope>
    <source>
        <strain evidence="10">JCM 12149</strain>
    </source>
</reference>
<comment type="similarity">
    <text evidence="1 7">Belongs to the bacterial ribosomal protein bS20 family.</text>
</comment>
<dbReference type="SUPFAM" id="SSF46992">
    <property type="entry name" value="Ribosomal protein S20"/>
    <property type="match status" value="1"/>
</dbReference>
<evidence type="ECO:0000256" key="3">
    <source>
        <dbReference type="ARBA" id="ARBA00022884"/>
    </source>
</evidence>
<keyword evidence="5 7" id="KW-0687">Ribonucleoprotein</keyword>
<evidence type="ECO:0000256" key="6">
    <source>
        <dbReference type="ARBA" id="ARBA00035136"/>
    </source>
</evidence>
<name>A0ABP3J5L8_9BACI</name>
<gene>
    <name evidence="7 9" type="primary">rpsT</name>
    <name evidence="9" type="ORF">GCM10008983_20130</name>
</gene>
<dbReference type="GO" id="GO:0005840">
    <property type="term" value="C:ribosome"/>
    <property type="evidence" value="ECO:0007669"/>
    <property type="project" value="UniProtKB-KW"/>
</dbReference>
<keyword evidence="2 7" id="KW-0699">rRNA-binding</keyword>
<comment type="function">
    <text evidence="7">Binds directly to 16S ribosomal RNA.</text>
</comment>
<feature type="region of interest" description="Disordered" evidence="8">
    <location>
        <begin position="64"/>
        <end position="88"/>
    </location>
</feature>
<evidence type="ECO:0000256" key="5">
    <source>
        <dbReference type="ARBA" id="ARBA00023274"/>
    </source>
</evidence>
<dbReference type="HAMAP" id="MF_00500">
    <property type="entry name" value="Ribosomal_bS20"/>
    <property type="match status" value="1"/>
</dbReference>
<dbReference type="EMBL" id="BAAADM010000054">
    <property type="protein sequence ID" value="GAA0442977.1"/>
    <property type="molecule type" value="Genomic_DNA"/>
</dbReference>
<dbReference type="Gene3D" id="1.20.58.110">
    <property type="entry name" value="Ribosomal protein S20"/>
    <property type="match status" value="1"/>
</dbReference>
<organism evidence="9 10">
    <name type="scientific">Lentibacillus halophilus</name>
    <dbReference type="NCBI Taxonomy" id="295065"/>
    <lineage>
        <taxon>Bacteria</taxon>
        <taxon>Bacillati</taxon>
        <taxon>Bacillota</taxon>
        <taxon>Bacilli</taxon>
        <taxon>Bacillales</taxon>
        <taxon>Bacillaceae</taxon>
        <taxon>Lentibacillus</taxon>
    </lineage>
</organism>
<keyword evidence="3 7" id="KW-0694">RNA-binding</keyword>
<evidence type="ECO:0000256" key="4">
    <source>
        <dbReference type="ARBA" id="ARBA00022980"/>
    </source>
</evidence>
<keyword evidence="4 7" id="KW-0689">Ribosomal protein</keyword>
<evidence type="ECO:0000256" key="8">
    <source>
        <dbReference type="SAM" id="MobiDB-lite"/>
    </source>
</evidence>
<dbReference type="PANTHER" id="PTHR33398:SF1">
    <property type="entry name" value="SMALL RIBOSOMAL SUBUNIT PROTEIN BS20C"/>
    <property type="match status" value="1"/>
</dbReference>
<feature type="compositionally biased region" description="Basic and acidic residues" evidence="8">
    <location>
        <begin position="72"/>
        <end position="81"/>
    </location>
</feature>
<dbReference type="Pfam" id="PF01649">
    <property type="entry name" value="Ribosomal_S20p"/>
    <property type="match status" value="1"/>
</dbReference>
<evidence type="ECO:0000256" key="2">
    <source>
        <dbReference type="ARBA" id="ARBA00022730"/>
    </source>
</evidence>
<dbReference type="PANTHER" id="PTHR33398">
    <property type="entry name" value="30S RIBOSOMAL PROTEIN S20"/>
    <property type="match status" value="1"/>
</dbReference>
<accession>A0ABP3J5L8</accession>
<evidence type="ECO:0000313" key="10">
    <source>
        <dbReference type="Proteomes" id="UP001501459"/>
    </source>
</evidence>
<dbReference type="Proteomes" id="UP001501459">
    <property type="component" value="Unassembled WGS sequence"/>
</dbReference>
<protein>
    <recommendedName>
        <fullName evidence="6 7">Small ribosomal subunit protein bS20</fullName>
    </recommendedName>
</protein>
<dbReference type="NCBIfam" id="TIGR00029">
    <property type="entry name" value="S20"/>
    <property type="match status" value="1"/>
</dbReference>
<sequence length="88" mass="9883">MPNIKSAKKRVGVNQKKRAENIDFKTEMRTHIKRLEKMIAANDAEEAKAALPVTFKKIDKAVQKGGVHKNNGNREKSRLAEEVNNLSA</sequence>
<keyword evidence="10" id="KW-1185">Reference proteome</keyword>
<proteinExistence type="inferred from homology"/>